<dbReference type="GO" id="GO:0043531">
    <property type="term" value="F:ADP binding"/>
    <property type="evidence" value="ECO:0007669"/>
    <property type="project" value="InterPro"/>
</dbReference>
<dbReference type="SUPFAM" id="SSF48452">
    <property type="entry name" value="TPR-like"/>
    <property type="match status" value="1"/>
</dbReference>
<dbReference type="STRING" id="1586287.BBK82_08265"/>
<dbReference type="PANTHER" id="PTHR47691:SF3">
    <property type="entry name" value="HTH-TYPE TRANSCRIPTIONAL REGULATOR RV0890C-RELATED"/>
    <property type="match status" value="1"/>
</dbReference>
<organism evidence="2 3">
    <name type="scientific">Lentzea guizhouensis</name>
    <dbReference type="NCBI Taxonomy" id="1586287"/>
    <lineage>
        <taxon>Bacteria</taxon>
        <taxon>Bacillati</taxon>
        <taxon>Actinomycetota</taxon>
        <taxon>Actinomycetes</taxon>
        <taxon>Pseudonocardiales</taxon>
        <taxon>Pseudonocardiaceae</taxon>
        <taxon>Lentzea</taxon>
    </lineage>
</organism>
<keyword evidence="3" id="KW-1185">Reference proteome</keyword>
<gene>
    <name evidence="2" type="ORF">BBK82_08265</name>
</gene>
<dbReference type="Gene3D" id="1.25.40.10">
    <property type="entry name" value="Tetratricopeptide repeat domain"/>
    <property type="match status" value="1"/>
</dbReference>
<dbReference type="KEGG" id="led:BBK82_08265"/>
<dbReference type="PANTHER" id="PTHR47691">
    <property type="entry name" value="REGULATOR-RELATED"/>
    <property type="match status" value="1"/>
</dbReference>
<feature type="compositionally biased region" description="Basic and acidic residues" evidence="1">
    <location>
        <begin position="670"/>
        <end position="684"/>
    </location>
</feature>
<feature type="region of interest" description="Disordered" evidence="1">
    <location>
        <begin position="670"/>
        <end position="699"/>
    </location>
</feature>
<dbReference type="Pfam" id="PF13424">
    <property type="entry name" value="TPR_12"/>
    <property type="match status" value="1"/>
</dbReference>
<proteinExistence type="predicted"/>
<name>A0A1B2HY12_9PSEU</name>
<dbReference type="SUPFAM" id="SSF52540">
    <property type="entry name" value="P-loop containing nucleoside triphosphate hydrolases"/>
    <property type="match status" value="1"/>
</dbReference>
<protein>
    <submittedName>
        <fullName evidence="2">Uncharacterized protein</fullName>
    </submittedName>
</protein>
<dbReference type="PRINTS" id="PR00364">
    <property type="entry name" value="DISEASERSIST"/>
</dbReference>
<dbReference type="SMART" id="SM00028">
    <property type="entry name" value="TPR"/>
    <property type="match status" value="5"/>
</dbReference>
<evidence type="ECO:0000313" key="2">
    <source>
        <dbReference type="EMBL" id="ANZ42585.1"/>
    </source>
</evidence>
<feature type="region of interest" description="Disordered" evidence="1">
    <location>
        <begin position="6"/>
        <end position="26"/>
    </location>
</feature>
<dbReference type="InterPro" id="IPR011990">
    <property type="entry name" value="TPR-like_helical_dom_sf"/>
</dbReference>
<sequence>MIQAHTVAVGDVHHHHPPAVPERPVPRQLPAAPAAFVGRVDELAELASALEQEEGKVVISALAGTGGIGKTWLALHWAHTHVDRFPDGQLFVDLHGFSPAGVPVSAEMAVRWFLDALGVEPNRIPPELDAQAALYRSLVAGRRMLVMLDNAATAEQVVPLLPGSPTCTVLITGRTRLASLIDRHGCRHLTLGVLTRHEALALLVERLGARRVAAEADSVDELVALCGNYPLALAIIARTAATRPGVPLAELTGELRNLGLETLDHDTDPAASLPTVLSWSLRTLTADQRTMFSLLGIAPGPDTTLAAAVALTGLPRNRARKALSALEEASLLERRPRGRYTMHDLVRGYANVTAEELPTAEREAALTRAMEFYLHTALAADRLLAPHRPLPPIGSPCVPPLPLPDVEAAAAWLQDEHATLLATQRAAVAHRRHDIVWHLADALNAFHTRRGHLRDALATWQAAADATDHLADPLTRIRTYRALGHACARSGLHKQATENLNNALKLAEHHHEPAEQAHTHEALASAWEQRGDDQRALEHARRCLDLYRTLGRPRWEADALNLVGWHAARSGELETARQHCEAALALHRHHNDTYGEAATLDSLALVAHRAGDHRQAVDHYHHAIALLRSLGDAYEVAGILDRAGSSLFALGSKEKARADWSEALRLYQEQGRDTEADRVQRQLDDLDNNQARPKAENAE</sequence>
<reference evidence="2 3" key="1">
    <citation type="submission" date="2016-07" db="EMBL/GenBank/DDBJ databases">
        <title>Complete genome sequence of the Lentzea guizhouensis DHS C013.</title>
        <authorList>
            <person name="Cao C."/>
        </authorList>
    </citation>
    <scope>NUCLEOTIDE SEQUENCE [LARGE SCALE GENOMIC DNA]</scope>
    <source>
        <strain evidence="2 3">DHS C013</strain>
    </source>
</reference>
<dbReference type="EMBL" id="CP016793">
    <property type="protein sequence ID" value="ANZ42585.1"/>
    <property type="molecule type" value="Genomic_DNA"/>
</dbReference>
<evidence type="ECO:0000313" key="3">
    <source>
        <dbReference type="Proteomes" id="UP000093053"/>
    </source>
</evidence>
<dbReference type="Gene3D" id="3.40.50.300">
    <property type="entry name" value="P-loop containing nucleotide triphosphate hydrolases"/>
    <property type="match status" value="1"/>
</dbReference>
<dbReference type="Proteomes" id="UP000093053">
    <property type="component" value="Chromosome"/>
</dbReference>
<dbReference type="InterPro" id="IPR027417">
    <property type="entry name" value="P-loop_NTPase"/>
</dbReference>
<evidence type="ECO:0000256" key="1">
    <source>
        <dbReference type="SAM" id="MobiDB-lite"/>
    </source>
</evidence>
<accession>A0A1B2HY12</accession>
<dbReference type="InterPro" id="IPR019734">
    <property type="entry name" value="TPR_rpt"/>
</dbReference>
<dbReference type="AlphaFoldDB" id="A0A1B2HY12"/>